<keyword evidence="5" id="KW-1185">Reference proteome</keyword>
<comment type="pathway">
    <text evidence="3">Amino-acid biosynthesis; L-methionine biosynthesis via salvage pathway; L-methionine from S-methyl-5-thio-alpha-D-ribose 1-phosphate: step 1/6.</text>
</comment>
<feature type="binding site" evidence="3">
    <location>
        <begin position="247"/>
        <end position="248"/>
    </location>
    <ligand>
        <name>substrate</name>
    </ligand>
</feature>
<feature type="binding site" evidence="3">
    <location>
        <position position="89"/>
    </location>
    <ligand>
        <name>substrate</name>
    </ligand>
</feature>
<dbReference type="PANTHER" id="PTHR43475">
    <property type="entry name" value="METHYLTHIORIBOSE-1-PHOSPHATE ISOMERASE"/>
    <property type="match status" value="1"/>
</dbReference>
<dbReference type="InterPro" id="IPR011559">
    <property type="entry name" value="Initiation_fac_2B_a/b/d"/>
</dbReference>
<feature type="active site" description="Proton donor" evidence="3">
    <location>
        <position position="237"/>
    </location>
</feature>
<dbReference type="Gene3D" id="1.20.120.420">
    <property type="entry name" value="translation initiation factor eif-2b, domain 1"/>
    <property type="match status" value="1"/>
</dbReference>
<evidence type="ECO:0000256" key="3">
    <source>
        <dbReference type="HAMAP-Rule" id="MF_01678"/>
    </source>
</evidence>
<dbReference type="Pfam" id="PF01008">
    <property type="entry name" value="IF-2B"/>
    <property type="match status" value="1"/>
</dbReference>
<comment type="similarity">
    <text evidence="3">Belongs to the EIF-2B alpha/beta/delta subunits family. MtnA subfamily.</text>
</comment>
<dbReference type="PANTHER" id="PTHR43475:SF1">
    <property type="entry name" value="METHYLTHIORIBOSE-1-PHOSPHATE ISOMERASE"/>
    <property type="match status" value="1"/>
</dbReference>
<name>A0A074LUM0_9BACL</name>
<dbReference type="UniPathway" id="UPA00904">
    <property type="reaction ID" value="UER00874"/>
</dbReference>
<gene>
    <name evidence="3" type="primary">mtnA</name>
    <name evidence="4" type="ORF">EL26_05980</name>
</gene>
<organism evidence="4 5">
    <name type="scientific">Tumebacillus flagellatus</name>
    <dbReference type="NCBI Taxonomy" id="1157490"/>
    <lineage>
        <taxon>Bacteria</taxon>
        <taxon>Bacillati</taxon>
        <taxon>Bacillota</taxon>
        <taxon>Bacilli</taxon>
        <taxon>Bacillales</taxon>
        <taxon>Alicyclobacillaceae</taxon>
        <taxon>Tumebacillus</taxon>
    </lineage>
</organism>
<evidence type="ECO:0000256" key="2">
    <source>
        <dbReference type="ARBA" id="ARBA00052401"/>
    </source>
</evidence>
<dbReference type="InterPro" id="IPR000649">
    <property type="entry name" value="IF-2B-related"/>
</dbReference>
<dbReference type="GO" id="GO:0019509">
    <property type="term" value="P:L-methionine salvage from methylthioadenosine"/>
    <property type="evidence" value="ECO:0007669"/>
    <property type="project" value="UniProtKB-UniRule"/>
</dbReference>
<dbReference type="Gene3D" id="3.40.50.10470">
    <property type="entry name" value="Translation initiation factor eif-2b, domain 2"/>
    <property type="match status" value="1"/>
</dbReference>
<evidence type="ECO:0000256" key="1">
    <source>
        <dbReference type="ARBA" id="ARBA00023235"/>
    </source>
</evidence>
<dbReference type="Proteomes" id="UP000027931">
    <property type="component" value="Unassembled WGS sequence"/>
</dbReference>
<comment type="function">
    <text evidence="3">Catalyzes the interconversion of methylthioribose-1-phosphate (MTR-1-P) into methylthioribulose-1-phosphate (MTRu-1-P).</text>
</comment>
<dbReference type="InterPro" id="IPR037171">
    <property type="entry name" value="NagB/RpiA_transferase-like"/>
</dbReference>
<dbReference type="FunFam" id="1.20.120.420:FF:000003">
    <property type="entry name" value="Methylthioribose-1-phosphate isomerase"/>
    <property type="match status" value="1"/>
</dbReference>
<keyword evidence="3" id="KW-0486">Methionine biosynthesis</keyword>
<feature type="site" description="Transition state stabilizer" evidence="3">
    <location>
        <position position="157"/>
    </location>
</feature>
<protein>
    <recommendedName>
        <fullName evidence="3">Methylthioribose-1-phosphate isomerase</fullName>
        <shortName evidence="3">M1Pi</shortName>
        <shortName evidence="3">MTR-1-P isomerase</shortName>
        <ecNumber evidence="3">5.3.1.23</ecNumber>
    </recommendedName>
    <alternativeName>
        <fullName evidence="3">S-methyl-5-thioribose-1-phosphate isomerase</fullName>
    </alternativeName>
</protein>
<sequence>MQPLQWNGKSLLVLDQTLLPEQEVWDDCDTYELVAEAIEKMKVRGAPAIGATAAYGIAIGANAPDALALDKGPYLTYLDEVCERLAKTRPTAVNLFWAIKRMRGLIETNGDLSVQELAELITREANLIAEEDVRLNKAIGQNGLAFIPENARILTHCNTGSLATFDYGTALGVIRAAHEKGRVQQVFADETRPYLQGARLTAFELHRDNIPVSVVTDSMAGYLMQQGMVDLVIVGADRIAANGDTANKIGTYSLAVLAKHHGVPFYVAAPMSTLDYEMETGAEIEIEQRSADEVIFIGGKRMVPEGVPALHPAFDVTPHDLITAIITDQGNVEQPNTENMRKLK</sequence>
<dbReference type="NCBIfam" id="TIGR00512">
    <property type="entry name" value="salvage_mtnA"/>
    <property type="match status" value="1"/>
</dbReference>
<dbReference type="RefSeq" id="WP_038085446.1">
    <property type="nucleotide sequence ID" value="NZ_JMIR01000005.1"/>
</dbReference>
<feature type="binding site" evidence="3">
    <location>
        <position position="196"/>
    </location>
    <ligand>
        <name>substrate</name>
    </ligand>
</feature>
<dbReference type="eggNOG" id="COG0182">
    <property type="taxonomic scope" value="Bacteria"/>
</dbReference>
<comment type="catalytic activity">
    <reaction evidence="2 3">
        <text>5-(methylsulfanyl)-alpha-D-ribose 1-phosphate = 5-(methylsulfanyl)-D-ribulose 1-phosphate</text>
        <dbReference type="Rhea" id="RHEA:19989"/>
        <dbReference type="ChEBI" id="CHEBI:58533"/>
        <dbReference type="ChEBI" id="CHEBI:58548"/>
        <dbReference type="EC" id="5.3.1.23"/>
    </reaction>
</comment>
<dbReference type="InterPro" id="IPR042529">
    <property type="entry name" value="IF_2B-like_C"/>
</dbReference>
<dbReference type="HAMAP" id="MF_01678">
    <property type="entry name" value="Salvage_MtnA"/>
    <property type="match status" value="1"/>
</dbReference>
<dbReference type="OrthoDB" id="9803436at2"/>
<keyword evidence="3" id="KW-0028">Amino-acid biosynthesis</keyword>
<keyword evidence="1 3" id="KW-0413">Isomerase</keyword>
<dbReference type="NCBIfam" id="NF004326">
    <property type="entry name" value="PRK05720.1"/>
    <property type="match status" value="1"/>
</dbReference>
<dbReference type="InterPro" id="IPR027363">
    <property type="entry name" value="M1Pi_N"/>
</dbReference>
<dbReference type="InterPro" id="IPR005251">
    <property type="entry name" value="IF-M1Pi"/>
</dbReference>
<dbReference type="EC" id="5.3.1.23" evidence="3"/>
<proteinExistence type="inferred from homology"/>
<dbReference type="STRING" id="1157490.EL26_05980"/>
<evidence type="ECO:0000313" key="4">
    <source>
        <dbReference type="EMBL" id="KEO84315.1"/>
    </source>
</evidence>
<dbReference type="NCBIfam" id="TIGR00524">
    <property type="entry name" value="eIF-2B_rel"/>
    <property type="match status" value="1"/>
</dbReference>
<feature type="binding site" evidence="3">
    <location>
        <begin position="44"/>
        <end position="46"/>
    </location>
    <ligand>
        <name>substrate</name>
    </ligand>
</feature>
<evidence type="ECO:0000313" key="5">
    <source>
        <dbReference type="Proteomes" id="UP000027931"/>
    </source>
</evidence>
<accession>A0A074LUM0</accession>
<dbReference type="AlphaFoldDB" id="A0A074LUM0"/>
<dbReference type="EMBL" id="JMIR01000005">
    <property type="protein sequence ID" value="KEO84315.1"/>
    <property type="molecule type" value="Genomic_DNA"/>
</dbReference>
<dbReference type="SUPFAM" id="SSF100950">
    <property type="entry name" value="NagB/RpiA/CoA transferase-like"/>
    <property type="match status" value="1"/>
</dbReference>
<reference evidence="4 5" key="1">
    <citation type="journal article" date="2013" name="Int. J. Syst. Evol. Microbiol.">
        <title>Tumebacillus flagellatus sp. nov., an alpha-amylase/pullulanase-producing bacterium isolated from cassava wastewater.</title>
        <authorList>
            <person name="Wang Q."/>
            <person name="Xie N."/>
            <person name="Qin Y."/>
            <person name="Shen N."/>
            <person name="Zhu J."/>
            <person name="Mi H."/>
            <person name="Huang R."/>
        </authorList>
    </citation>
    <scope>NUCLEOTIDE SEQUENCE [LARGE SCALE GENOMIC DNA]</scope>
    <source>
        <strain evidence="4 5">GST4</strain>
    </source>
</reference>
<comment type="caution">
    <text evidence="4">The sequence shown here is derived from an EMBL/GenBank/DDBJ whole genome shotgun (WGS) entry which is preliminary data.</text>
</comment>
<dbReference type="GO" id="GO:0046523">
    <property type="term" value="F:S-methyl-5-thioribose-1-phosphate isomerase activity"/>
    <property type="evidence" value="ECO:0007669"/>
    <property type="project" value="UniProtKB-UniRule"/>
</dbReference>
<dbReference type="FunFam" id="3.40.50.10470:FF:000006">
    <property type="entry name" value="Methylthioribose-1-phosphate isomerase"/>
    <property type="match status" value="1"/>
</dbReference>